<dbReference type="OrthoDB" id="4808490at2"/>
<gene>
    <name evidence="2" type="ORF">E3T55_08895</name>
</gene>
<proteinExistence type="predicted"/>
<organism evidence="2 3">
    <name type="scientific">Cryobacterium frigoriphilum</name>
    <dbReference type="NCBI Taxonomy" id="1259150"/>
    <lineage>
        <taxon>Bacteria</taxon>
        <taxon>Bacillati</taxon>
        <taxon>Actinomycetota</taxon>
        <taxon>Actinomycetes</taxon>
        <taxon>Micrococcales</taxon>
        <taxon>Microbacteriaceae</taxon>
        <taxon>Cryobacterium</taxon>
    </lineage>
</organism>
<evidence type="ECO:0000313" key="3">
    <source>
        <dbReference type="Proteomes" id="UP000297447"/>
    </source>
</evidence>
<keyword evidence="3" id="KW-1185">Reference proteome</keyword>
<feature type="domain" description="Putative Flp pilus-assembly TadG-like N-terminal" evidence="1">
    <location>
        <begin position="4"/>
        <end position="34"/>
    </location>
</feature>
<name>A0A4R9A366_9MICO</name>
<evidence type="ECO:0000259" key="1">
    <source>
        <dbReference type="Pfam" id="PF13400"/>
    </source>
</evidence>
<dbReference type="Pfam" id="PF13400">
    <property type="entry name" value="Tad"/>
    <property type="match status" value="1"/>
</dbReference>
<dbReference type="Proteomes" id="UP000297447">
    <property type="component" value="Unassembled WGS sequence"/>
</dbReference>
<dbReference type="AlphaFoldDB" id="A0A4R9A366"/>
<evidence type="ECO:0000313" key="2">
    <source>
        <dbReference type="EMBL" id="TFD50653.1"/>
    </source>
</evidence>
<comment type="caution">
    <text evidence="2">The sequence shown here is derived from an EMBL/GenBank/DDBJ whole genome shotgun (WGS) entry which is preliminary data.</text>
</comment>
<dbReference type="InterPro" id="IPR028087">
    <property type="entry name" value="Tad_N"/>
</dbReference>
<dbReference type="EMBL" id="SOHE01000041">
    <property type="protein sequence ID" value="TFD50653.1"/>
    <property type="molecule type" value="Genomic_DNA"/>
</dbReference>
<protein>
    <recommendedName>
        <fullName evidence="1">Putative Flp pilus-assembly TadG-like N-terminal domain-containing protein</fullName>
    </recommendedName>
</protein>
<accession>A0A4R9A366</accession>
<reference evidence="2 3" key="1">
    <citation type="submission" date="2019-03" db="EMBL/GenBank/DDBJ databases">
        <title>Genomics of glacier-inhabiting Cryobacterium strains.</title>
        <authorList>
            <person name="Liu Q."/>
            <person name="Xin Y.-H."/>
        </authorList>
    </citation>
    <scope>NUCLEOTIDE SEQUENCE [LARGE SCALE GENOMIC DNA]</scope>
    <source>
        <strain evidence="2 3">Hh14</strain>
    </source>
</reference>
<sequence>MLATSLILVVVAATSLYLERKRLFTLADGAALAASEAFTLDTSSGTAAPHLSSVAVSEAVERFLAVALHDGFEGLGVRRAVAVDDIGASVTLIAYWRPPVLNLVLPTGIPLEVTADARSAFGGR</sequence>